<evidence type="ECO:0000313" key="7">
    <source>
        <dbReference type="EMBL" id="MBM7838193.1"/>
    </source>
</evidence>
<evidence type="ECO:0000256" key="3">
    <source>
        <dbReference type="ARBA" id="ARBA00023002"/>
    </source>
</evidence>
<proteinExistence type="inferred from homology"/>
<dbReference type="EC" id="1.3.99.29" evidence="7"/>
<dbReference type="InterPro" id="IPR008150">
    <property type="entry name" value="Phytoene_DH_bac_CS"/>
</dbReference>
<comment type="caution">
    <text evidence="7">The sequence shown here is derived from an EMBL/GenBank/DDBJ whole genome shotgun (WGS) entry which is preliminary data.</text>
</comment>
<dbReference type="PANTHER" id="PTHR43734:SF1">
    <property type="entry name" value="PHYTOENE DESATURASE"/>
    <property type="match status" value="1"/>
</dbReference>
<evidence type="ECO:0000256" key="1">
    <source>
        <dbReference type="ARBA" id="ARBA00004829"/>
    </source>
</evidence>
<dbReference type="GO" id="GO:0016491">
    <property type="term" value="F:oxidoreductase activity"/>
    <property type="evidence" value="ECO:0007669"/>
    <property type="project" value="UniProtKB-KW"/>
</dbReference>
<dbReference type="PROSITE" id="PS00982">
    <property type="entry name" value="PHYTOENE_DH"/>
    <property type="match status" value="1"/>
</dbReference>
<keyword evidence="8" id="KW-1185">Reference proteome</keyword>
<dbReference type="Proteomes" id="UP001179280">
    <property type="component" value="Unassembled WGS sequence"/>
</dbReference>
<dbReference type="EC" id="1.3.99.31" evidence="7"/>
<dbReference type="Pfam" id="PF01593">
    <property type="entry name" value="Amino_oxidase"/>
    <property type="match status" value="1"/>
</dbReference>
<accession>A0ABS2SRP0</accession>
<evidence type="ECO:0000256" key="5">
    <source>
        <dbReference type="RuleBase" id="RU362075"/>
    </source>
</evidence>
<dbReference type="SUPFAM" id="SSF51905">
    <property type="entry name" value="FAD/NAD(P)-binding domain"/>
    <property type="match status" value="1"/>
</dbReference>
<dbReference type="InterPro" id="IPR014105">
    <property type="entry name" value="Carotenoid/retinoid_OxRdtase"/>
</dbReference>
<sequence length="497" mass="56193">MKKIIVIGAGPGGLATAMLLAGKGYNVKVVEKQPFVGGRTSSFNQDGFTFDRGPTFFSMPHILEELFASVGRNMADYLDLREINPMYELRFDDVIFTPPRDTEEAYQKIEQLFPGNGNGYLRFMTETRKKMAMLMPLLQNKHDSLFDYGRLRALRALPSLSLGKSLYDELSKYFTDERLKLSFTFQSKYLGMSPWDCPGAFSILSFMEHEYGVFHPIGGVNQITKALARAFTELGGTIELSKGVKKILIDQGKAYGVEYENGEKELLDDLIINADFAYAMSELVEDGKLKKYSKKKLETKKYSCSTFMIYANVDKVYDLPHHSILFSKDYKRNVEEITGSKQLSDDPSIYIHNPIVTDKSLAPEGKSPLYLLAPVPNNMSDIDWDEQKETFVELVLDQIEKKSGFKDLRNHIETYSVVSPVNWEQDFNVYKGATFNLSHNLGQMMYFRPHNKFEEIKNCWLTGGGTHPGSGLPTILESARITANGLMKADKKGIIVS</sequence>
<feature type="domain" description="Amine oxidase" evidence="6">
    <location>
        <begin position="12"/>
        <end position="484"/>
    </location>
</feature>
<evidence type="ECO:0000256" key="4">
    <source>
        <dbReference type="ARBA" id="ARBA00038322"/>
    </source>
</evidence>
<evidence type="ECO:0000259" key="6">
    <source>
        <dbReference type="Pfam" id="PF01593"/>
    </source>
</evidence>
<protein>
    <submittedName>
        <fullName evidence="7">Phytoene desaturase</fullName>
        <ecNumber evidence="7">1.3.99.26</ecNumber>
        <ecNumber evidence="7">1.3.99.28</ecNumber>
        <ecNumber evidence="7">1.3.99.29</ecNumber>
        <ecNumber evidence="7">1.3.99.31</ecNumber>
    </submittedName>
</protein>
<dbReference type="InterPro" id="IPR002937">
    <property type="entry name" value="Amino_oxidase"/>
</dbReference>
<name>A0ABS2SRP0_9BACI</name>
<organism evidence="7 8">
    <name type="scientific">Shouchella xiaoxiensis</name>
    <dbReference type="NCBI Taxonomy" id="766895"/>
    <lineage>
        <taxon>Bacteria</taxon>
        <taxon>Bacillati</taxon>
        <taxon>Bacillota</taxon>
        <taxon>Bacilli</taxon>
        <taxon>Bacillales</taxon>
        <taxon>Bacillaceae</taxon>
        <taxon>Shouchella</taxon>
    </lineage>
</organism>
<reference evidence="7" key="1">
    <citation type="submission" date="2021-01" db="EMBL/GenBank/DDBJ databases">
        <title>Genomic Encyclopedia of Type Strains, Phase IV (KMG-IV): sequencing the most valuable type-strain genomes for metagenomic binning, comparative biology and taxonomic classification.</title>
        <authorList>
            <person name="Goeker M."/>
        </authorList>
    </citation>
    <scope>NUCLEOTIDE SEQUENCE</scope>
    <source>
        <strain evidence="7">DSM 21943</strain>
    </source>
</reference>
<dbReference type="RefSeq" id="WP_204465321.1">
    <property type="nucleotide sequence ID" value="NZ_JAFBCV010000003.1"/>
</dbReference>
<gene>
    <name evidence="7" type="ORF">JOC54_001424</name>
</gene>
<dbReference type="NCBIfam" id="TIGR02734">
    <property type="entry name" value="crtI_fam"/>
    <property type="match status" value="1"/>
</dbReference>
<dbReference type="EC" id="1.3.99.28" evidence="7"/>
<comment type="pathway">
    <text evidence="1 5">Carotenoid biosynthesis.</text>
</comment>
<evidence type="ECO:0000256" key="2">
    <source>
        <dbReference type="ARBA" id="ARBA00022746"/>
    </source>
</evidence>
<dbReference type="PRINTS" id="PR00419">
    <property type="entry name" value="ADXRDTASE"/>
</dbReference>
<dbReference type="InterPro" id="IPR036188">
    <property type="entry name" value="FAD/NAD-bd_sf"/>
</dbReference>
<dbReference type="PANTHER" id="PTHR43734">
    <property type="entry name" value="PHYTOENE DESATURASE"/>
    <property type="match status" value="1"/>
</dbReference>
<keyword evidence="3 5" id="KW-0560">Oxidoreductase</keyword>
<keyword evidence="2 5" id="KW-0125">Carotenoid biosynthesis</keyword>
<dbReference type="EMBL" id="JAFBCV010000003">
    <property type="protein sequence ID" value="MBM7838193.1"/>
    <property type="molecule type" value="Genomic_DNA"/>
</dbReference>
<comment type="similarity">
    <text evidence="4">Belongs to the carotenoid/retinoid oxidoreductase family. CrtN subfamily.</text>
</comment>
<dbReference type="Gene3D" id="3.50.50.60">
    <property type="entry name" value="FAD/NAD(P)-binding domain"/>
    <property type="match status" value="2"/>
</dbReference>
<dbReference type="EC" id="1.3.99.26" evidence="7"/>
<evidence type="ECO:0000313" key="8">
    <source>
        <dbReference type="Proteomes" id="UP001179280"/>
    </source>
</evidence>